<protein>
    <submittedName>
        <fullName evidence="2">Uncharacterized protein</fullName>
    </submittedName>
</protein>
<reference evidence="2 3" key="1">
    <citation type="submission" date="2021-01" db="EMBL/GenBank/DDBJ databases">
        <title>Whole genome shotgun sequence of Verrucosispora lutea NBRC 106530.</title>
        <authorList>
            <person name="Komaki H."/>
            <person name="Tamura T."/>
        </authorList>
    </citation>
    <scope>NUCLEOTIDE SEQUENCE [LARGE SCALE GENOMIC DNA]</scope>
    <source>
        <strain evidence="2 3">NBRC 106530</strain>
    </source>
</reference>
<sequence>MPESAAVNRSGDASRYTPSASCTTMSPDIEAFIDRTTDCAPVNEHGWAAVQLLPPPEGEA</sequence>
<dbReference type="EMBL" id="BOPB01000014">
    <property type="protein sequence ID" value="GIJ22445.1"/>
    <property type="molecule type" value="Genomic_DNA"/>
</dbReference>
<proteinExistence type="predicted"/>
<organism evidence="2 3">
    <name type="scientific">Micromonospora lutea</name>
    <dbReference type="NCBI Taxonomy" id="419825"/>
    <lineage>
        <taxon>Bacteria</taxon>
        <taxon>Bacillati</taxon>
        <taxon>Actinomycetota</taxon>
        <taxon>Actinomycetes</taxon>
        <taxon>Micromonosporales</taxon>
        <taxon>Micromonosporaceae</taxon>
        <taxon>Micromonospora</taxon>
    </lineage>
</organism>
<evidence type="ECO:0000313" key="2">
    <source>
        <dbReference type="EMBL" id="GIJ22445.1"/>
    </source>
</evidence>
<evidence type="ECO:0000313" key="3">
    <source>
        <dbReference type="Proteomes" id="UP000643165"/>
    </source>
</evidence>
<dbReference type="Proteomes" id="UP000643165">
    <property type="component" value="Unassembled WGS sequence"/>
</dbReference>
<name>A0ABQ4IXA5_9ACTN</name>
<evidence type="ECO:0000256" key="1">
    <source>
        <dbReference type="SAM" id="MobiDB-lite"/>
    </source>
</evidence>
<gene>
    <name evidence="2" type="ORF">Vlu01_30690</name>
</gene>
<accession>A0ABQ4IXA5</accession>
<feature type="region of interest" description="Disordered" evidence="1">
    <location>
        <begin position="1"/>
        <end position="21"/>
    </location>
</feature>
<keyword evidence="3" id="KW-1185">Reference proteome</keyword>
<comment type="caution">
    <text evidence="2">The sequence shown here is derived from an EMBL/GenBank/DDBJ whole genome shotgun (WGS) entry which is preliminary data.</text>
</comment>